<evidence type="ECO:0000256" key="1">
    <source>
        <dbReference type="SAM" id="SignalP"/>
    </source>
</evidence>
<name>A0A2P2LFX6_RHIMU</name>
<feature type="signal peptide" evidence="1">
    <location>
        <begin position="1"/>
        <end position="20"/>
    </location>
</feature>
<dbReference type="EMBL" id="GGEC01036380">
    <property type="protein sequence ID" value="MBX16864.1"/>
    <property type="molecule type" value="Transcribed_RNA"/>
</dbReference>
<keyword evidence="1" id="KW-0732">Signal</keyword>
<evidence type="ECO:0000313" key="2">
    <source>
        <dbReference type="EMBL" id="MBX16864.1"/>
    </source>
</evidence>
<protein>
    <submittedName>
        <fullName evidence="2">Uncharacterized protein</fullName>
    </submittedName>
</protein>
<organism evidence="2">
    <name type="scientific">Rhizophora mucronata</name>
    <name type="common">Asiatic mangrove</name>
    <dbReference type="NCBI Taxonomy" id="61149"/>
    <lineage>
        <taxon>Eukaryota</taxon>
        <taxon>Viridiplantae</taxon>
        <taxon>Streptophyta</taxon>
        <taxon>Embryophyta</taxon>
        <taxon>Tracheophyta</taxon>
        <taxon>Spermatophyta</taxon>
        <taxon>Magnoliopsida</taxon>
        <taxon>eudicotyledons</taxon>
        <taxon>Gunneridae</taxon>
        <taxon>Pentapetalae</taxon>
        <taxon>rosids</taxon>
        <taxon>fabids</taxon>
        <taxon>Malpighiales</taxon>
        <taxon>Rhizophoraceae</taxon>
        <taxon>Rhizophora</taxon>
    </lineage>
</organism>
<feature type="chain" id="PRO_5015147512" evidence="1">
    <location>
        <begin position="21"/>
        <end position="32"/>
    </location>
</feature>
<sequence length="32" mass="3689">MFMFILLFGSLPSLFHKLEALKCVAFILHSSF</sequence>
<dbReference type="AlphaFoldDB" id="A0A2P2LFX6"/>
<proteinExistence type="predicted"/>
<accession>A0A2P2LFX6</accession>
<reference evidence="2" key="1">
    <citation type="submission" date="2018-02" db="EMBL/GenBank/DDBJ databases">
        <title>Rhizophora mucronata_Transcriptome.</title>
        <authorList>
            <person name="Meera S.P."/>
            <person name="Sreeshan A."/>
            <person name="Augustine A."/>
        </authorList>
    </citation>
    <scope>NUCLEOTIDE SEQUENCE</scope>
    <source>
        <tissue evidence="2">Leaf</tissue>
    </source>
</reference>